<dbReference type="InterPro" id="IPR037523">
    <property type="entry name" value="VOC_core"/>
</dbReference>
<reference evidence="2 3" key="1">
    <citation type="submission" date="2022-06" db="EMBL/GenBank/DDBJ databases">
        <title>Draft genome sequence of type strain Streptomyces rubrisoli DSM 42083.</title>
        <authorList>
            <person name="Duangmal K."/>
            <person name="Klaysubun C."/>
        </authorList>
    </citation>
    <scope>NUCLEOTIDE SEQUENCE [LARGE SCALE GENOMIC DNA]</scope>
    <source>
        <strain evidence="2 3">DSM 42083</strain>
    </source>
</reference>
<dbReference type="SUPFAM" id="SSF54593">
    <property type="entry name" value="Glyoxalase/Bleomycin resistance protein/Dihydroxybiphenyl dioxygenase"/>
    <property type="match status" value="1"/>
</dbReference>
<dbReference type="InterPro" id="IPR029068">
    <property type="entry name" value="Glyas_Bleomycin-R_OHBP_Dase"/>
</dbReference>
<accession>A0ABT1PMJ0</accession>
<dbReference type="Proteomes" id="UP001206206">
    <property type="component" value="Unassembled WGS sequence"/>
</dbReference>
<evidence type="ECO:0000313" key="2">
    <source>
        <dbReference type="EMBL" id="MCQ4045783.1"/>
    </source>
</evidence>
<gene>
    <name evidence="2" type="ORF">NON19_28055</name>
</gene>
<comment type="caution">
    <text evidence="2">The sequence shown here is derived from an EMBL/GenBank/DDBJ whole genome shotgun (WGS) entry which is preliminary data.</text>
</comment>
<dbReference type="Pfam" id="PF00903">
    <property type="entry name" value="Glyoxalase"/>
    <property type="match status" value="1"/>
</dbReference>
<dbReference type="EMBL" id="JANFNH010000049">
    <property type="protein sequence ID" value="MCQ4045783.1"/>
    <property type="molecule type" value="Genomic_DNA"/>
</dbReference>
<feature type="domain" description="VOC" evidence="1">
    <location>
        <begin position="4"/>
        <end position="119"/>
    </location>
</feature>
<organism evidence="2 3">
    <name type="scientific">Streptantibioticus rubrisoli</name>
    <dbReference type="NCBI Taxonomy" id="1387313"/>
    <lineage>
        <taxon>Bacteria</taxon>
        <taxon>Bacillati</taxon>
        <taxon>Actinomycetota</taxon>
        <taxon>Actinomycetes</taxon>
        <taxon>Kitasatosporales</taxon>
        <taxon>Streptomycetaceae</taxon>
        <taxon>Streptantibioticus</taxon>
    </lineage>
</organism>
<keyword evidence="3" id="KW-1185">Reference proteome</keyword>
<dbReference type="RefSeq" id="WP_255931935.1">
    <property type="nucleotide sequence ID" value="NZ_JANFNH010000049.1"/>
</dbReference>
<dbReference type="InterPro" id="IPR004360">
    <property type="entry name" value="Glyas_Fos-R_dOase_dom"/>
</dbReference>
<protein>
    <submittedName>
        <fullName evidence="2">VOC family protein</fullName>
    </submittedName>
</protein>
<dbReference type="Gene3D" id="3.10.180.10">
    <property type="entry name" value="2,3-Dihydroxybiphenyl 1,2-Dioxygenase, domain 1"/>
    <property type="match status" value="1"/>
</dbReference>
<name>A0ABT1PMJ0_9ACTN</name>
<sequence length="124" mass="13637">MFQGIRTVMVFADDPEKSARWWADVLEAEEIHLEVENGRVYAWLDVDGVELGFHPADDARNPRGGSPVVYWAVDDVDAVRQRLLDAGCTHHRGPIEAEPGRKICQLTDPFGTIIGIDGPGSTPA</sequence>
<evidence type="ECO:0000313" key="3">
    <source>
        <dbReference type="Proteomes" id="UP001206206"/>
    </source>
</evidence>
<evidence type="ECO:0000259" key="1">
    <source>
        <dbReference type="PROSITE" id="PS51819"/>
    </source>
</evidence>
<dbReference type="CDD" id="cd06587">
    <property type="entry name" value="VOC"/>
    <property type="match status" value="1"/>
</dbReference>
<proteinExistence type="predicted"/>
<dbReference type="PROSITE" id="PS51819">
    <property type="entry name" value="VOC"/>
    <property type="match status" value="1"/>
</dbReference>